<dbReference type="InterPro" id="IPR006139">
    <property type="entry name" value="D-isomer_2_OHA_DH_cat_dom"/>
</dbReference>
<dbReference type="PANTHER" id="PTHR42789">
    <property type="entry name" value="D-ISOMER SPECIFIC 2-HYDROXYACID DEHYDROGENASE FAMILY PROTEIN (AFU_ORTHOLOGUE AFUA_6G10090)"/>
    <property type="match status" value="1"/>
</dbReference>
<evidence type="ECO:0000259" key="6">
    <source>
        <dbReference type="Pfam" id="PF02826"/>
    </source>
</evidence>
<dbReference type="SUPFAM" id="SSF52283">
    <property type="entry name" value="Formate/glycerate dehydrogenase catalytic domain-like"/>
    <property type="match status" value="1"/>
</dbReference>
<dbReference type="PROSITE" id="PS00671">
    <property type="entry name" value="D_2_HYDROXYACID_DH_3"/>
    <property type="match status" value="1"/>
</dbReference>
<evidence type="ECO:0000259" key="5">
    <source>
        <dbReference type="Pfam" id="PF00389"/>
    </source>
</evidence>
<dbReference type="InterPro" id="IPR029753">
    <property type="entry name" value="D-isomer_DH_CS"/>
</dbReference>
<sequence>MKILICDKIHPDALEFLNKKKADTLYLPEIMPLELLQKVGDAQALIVRSRTKVTREVIEKGINLKIVARAGSGTDNIDKLACQQRGTAVINSPGANAQAVAELTVGLILSLLRQIPKADRSMHEGEWLKKELMGAEIYNKTVGIIGYGYVGKKVTALVRVFGANVLVVGSHDEEEKLISLLKTSDIVTLHVRLNDKTRGLINKDRLALMKSTSYLINNCRGEVVVENDLYETLLNKKIAGAALDVFWKEPLTAPNRWMGLDNCILTPHISGQTQEATRKACMMAVTDVVKFLQGKVINSRVI</sequence>
<dbReference type="InterPro" id="IPR036291">
    <property type="entry name" value="NAD(P)-bd_dom_sf"/>
</dbReference>
<reference evidence="7 8" key="1">
    <citation type="journal article" date="2016" name="Nat. Commun.">
        <title>Thousands of microbial genomes shed light on interconnected biogeochemical processes in an aquifer system.</title>
        <authorList>
            <person name="Anantharaman K."/>
            <person name="Brown C.T."/>
            <person name="Hug L.A."/>
            <person name="Sharon I."/>
            <person name="Castelle C.J."/>
            <person name="Probst A.J."/>
            <person name="Thomas B.C."/>
            <person name="Singh A."/>
            <person name="Wilkins M.J."/>
            <person name="Karaoz U."/>
            <person name="Brodie E.L."/>
            <person name="Williams K.H."/>
            <person name="Hubbard S.S."/>
            <person name="Banfield J.F."/>
        </authorList>
    </citation>
    <scope>NUCLEOTIDE SEQUENCE [LARGE SCALE GENOMIC DNA]</scope>
</reference>
<feature type="domain" description="D-isomer specific 2-hydroxyacid dehydrogenase catalytic" evidence="5">
    <location>
        <begin position="3"/>
        <end position="301"/>
    </location>
</feature>
<evidence type="ECO:0008006" key="9">
    <source>
        <dbReference type="Google" id="ProtNLM"/>
    </source>
</evidence>
<dbReference type="PANTHER" id="PTHR42789:SF1">
    <property type="entry name" value="D-ISOMER SPECIFIC 2-HYDROXYACID DEHYDROGENASE FAMILY PROTEIN (AFU_ORTHOLOGUE AFUA_6G10090)"/>
    <property type="match status" value="1"/>
</dbReference>
<dbReference type="GO" id="GO:0004617">
    <property type="term" value="F:phosphoglycerate dehydrogenase activity"/>
    <property type="evidence" value="ECO:0007669"/>
    <property type="project" value="UniProtKB-ARBA"/>
</dbReference>
<dbReference type="Pfam" id="PF00389">
    <property type="entry name" value="2-Hacid_dh"/>
    <property type="match status" value="1"/>
</dbReference>
<keyword evidence="3" id="KW-0520">NAD</keyword>
<dbReference type="CDD" id="cd12173">
    <property type="entry name" value="PGDH_4"/>
    <property type="match status" value="1"/>
</dbReference>
<dbReference type="InterPro" id="IPR006140">
    <property type="entry name" value="D-isomer_DH_NAD-bd"/>
</dbReference>
<gene>
    <name evidence="7" type="ORF">A3D03_00575</name>
</gene>
<dbReference type="GO" id="GO:0047545">
    <property type="term" value="F:(S)-2-hydroxyglutarate dehydrogenase activity"/>
    <property type="evidence" value="ECO:0007669"/>
    <property type="project" value="UniProtKB-ARBA"/>
</dbReference>
<dbReference type="GO" id="GO:0051287">
    <property type="term" value="F:NAD binding"/>
    <property type="evidence" value="ECO:0007669"/>
    <property type="project" value="InterPro"/>
</dbReference>
<comment type="similarity">
    <text evidence="1 4">Belongs to the D-isomer specific 2-hydroxyacid dehydrogenase family.</text>
</comment>
<evidence type="ECO:0000256" key="3">
    <source>
        <dbReference type="ARBA" id="ARBA00023027"/>
    </source>
</evidence>
<organism evidence="7 8">
    <name type="scientific">Candidatus Gottesmanbacteria bacterium RIFCSPHIGHO2_02_FULL_40_13</name>
    <dbReference type="NCBI Taxonomy" id="1798384"/>
    <lineage>
        <taxon>Bacteria</taxon>
        <taxon>Candidatus Gottesmaniibacteriota</taxon>
    </lineage>
</organism>
<name>A0A1F6AAJ0_9BACT</name>
<dbReference type="FunFam" id="3.40.50.720:FF:000041">
    <property type="entry name" value="D-3-phosphoglycerate dehydrogenase"/>
    <property type="match status" value="1"/>
</dbReference>
<dbReference type="AlphaFoldDB" id="A0A1F6AAJ0"/>
<dbReference type="EMBL" id="MFJN01000024">
    <property type="protein sequence ID" value="OGG21317.1"/>
    <property type="molecule type" value="Genomic_DNA"/>
</dbReference>
<dbReference type="STRING" id="1798384.A3D03_00575"/>
<dbReference type="Gene3D" id="3.40.50.720">
    <property type="entry name" value="NAD(P)-binding Rossmann-like Domain"/>
    <property type="match status" value="2"/>
</dbReference>
<protein>
    <recommendedName>
        <fullName evidence="9">3-phosphoglycerate dehydrogenase</fullName>
    </recommendedName>
</protein>
<dbReference type="Pfam" id="PF02826">
    <property type="entry name" value="2-Hacid_dh_C"/>
    <property type="match status" value="1"/>
</dbReference>
<dbReference type="GO" id="GO:0006564">
    <property type="term" value="P:L-serine biosynthetic process"/>
    <property type="evidence" value="ECO:0007669"/>
    <property type="project" value="UniProtKB-ARBA"/>
</dbReference>
<dbReference type="SUPFAM" id="SSF51735">
    <property type="entry name" value="NAD(P)-binding Rossmann-fold domains"/>
    <property type="match status" value="1"/>
</dbReference>
<keyword evidence="2 4" id="KW-0560">Oxidoreductase</keyword>
<accession>A0A1F6AAJ0</accession>
<dbReference type="InterPro" id="IPR050857">
    <property type="entry name" value="D-2-hydroxyacid_DH"/>
</dbReference>
<evidence type="ECO:0000256" key="1">
    <source>
        <dbReference type="ARBA" id="ARBA00005854"/>
    </source>
</evidence>
<evidence type="ECO:0000313" key="8">
    <source>
        <dbReference type="Proteomes" id="UP000177092"/>
    </source>
</evidence>
<feature type="domain" description="D-isomer specific 2-hydroxyacid dehydrogenase NAD-binding" evidence="6">
    <location>
        <begin position="105"/>
        <end position="270"/>
    </location>
</feature>
<proteinExistence type="inferred from homology"/>
<evidence type="ECO:0000256" key="2">
    <source>
        <dbReference type="ARBA" id="ARBA00023002"/>
    </source>
</evidence>
<dbReference type="Proteomes" id="UP000177092">
    <property type="component" value="Unassembled WGS sequence"/>
</dbReference>
<evidence type="ECO:0000256" key="4">
    <source>
        <dbReference type="RuleBase" id="RU003719"/>
    </source>
</evidence>
<evidence type="ECO:0000313" key="7">
    <source>
        <dbReference type="EMBL" id="OGG21317.1"/>
    </source>
</evidence>
<comment type="caution">
    <text evidence="7">The sequence shown here is derived from an EMBL/GenBank/DDBJ whole genome shotgun (WGS) entry which is preliminary data.</text>
</comment>